<feature type="compositionally biased region" description="Polar residues" evidence="3">
    <location>
        <begin position="151"/>
        <end position="165"/>
    </location>
</feature>
<dbReference type="GO" id="GO:0006950">
    <property type="term" value="P:response to stress"/>
    <property type="evidence" value="ECO:0007669"/>
    <property type="project" value="UniProtKB-ARBA"/>
</dbReference>
<feature type="region of interest" description="Disordered" evidence="3">
    <location>
        <begin position="139"/>
        <end position="165"/>
    </location>
</feature>
<comment type="caution">
    <text evidence="4">The sequence shown here is derived from an EMBL/GenBank/DDBJ whole genome shotgun (WGS) entry which is preliminary data.</text>
</comment>
<dbReference type="AlphaFoldDB" id="A0A8J5HSC4"/>
<comment type="subcellular location">
    <subcellularLocation>
        <location evidence="1">Nucleus</location>
    </subcellularLocation>
</comment>
<dbReference type="EMBL" id="JACMSC010000002">
    <property type="protein sequence ID" value="KAG6534318.1"/>
    <property type="molecule type" value="Genomic_DNA"/>
</dbReference>
<reference evidence="4 5" key="1">
    <citation type="submission" date="2020-08" db="EMBL/GenBank/DDBJ databases">
        <title>Plant Genome Project.</title>
        <authorList>
            <person name="Zhang R.-G."/>
        </authorList>
    </citation>
    <scope>NUCLEOTIDE SEQUENCE [LARGE SCALE GENOMIC DNA]</scope>
    <source>
        <tissue evidence="4">Rhizome</tissue>
    </source>
</reference>
<name>A0A8J5HSC4_ZINOF</name>
<evidence type="ECO:0000313" key="4">
    <source>
        <dbReference type="EMBL" id="KAG6534318.1"/>
    </source>
</evidence>
<organism evidence="4 5">
    <name type="scientific">Zingiber officinale</name>
    <name type="common">Ginger</name>
    <name type="synonym">Amomum zingiber</name>
    <dbReference type="NCBI Taxonomy" id="94328"/>
    <lineage>
        <taxon>Eukaryota</taxon>
        <taxon>Viridiplantae</taxon>
        <taxon>Streptophyta</taxon>
        <taxon>Embryophyta</taxon>
        <taxon>Tracheophyta</taxon>
        <taxon>Spermatophyta</taxon>
        <taxon>Magnoliopsida</taxon>
        <taxon>Liliopsida</taxon>
        <taxon>Zingiberales</taxon>
        <taxon>Zingiberaceae</taxon>
        <taxon>Zingiber</taxon>
    </lineage>
</organism>
<keyword evidence="5" id="KW-1185">Reference proteome</keyword>
<dbReference type="OrthoDB" id="1938584at2759"/>
<keyword evidence="2" id="KW-0539">Nucleus</keyword>
<accession>A0A8J5HSC4</accession>
<evidence type="ECO:0000313" key="5">
    <source>
        <dbReference type="Proteomes" id="UP000734854"/>
    </source>
</evidence>
<protein>
    <recommendedName>
        <fullName evidence="6">Oxidative stress 3</fullName>
    </recommendedName>
</protein>
<dbReference type="InterPro" id="IPR051992">
    <property type="entry name" value="OxStress_Response_Reg"/>
</dbReference>
<evidence type="ECO:0000256" key="2">
    <source>
        <dbReference type="ARBA" id="ARBA00023242"/>
    </source>
</evidence>
<evidence type="ECO:0000256" key="1">
    <source>
        <dbReference type="ARBA" id="ARBA00004123"/>
    </source>
</evidence>
<dbReference type="PANTHER" id="PTHR33172">
    <property type="entry name" value="OS08G0516900 PROTEIN"/>
    <property type="match status" value="1"/>
</dbReference>
<dbReference type="Proteomes" id="UP000734854">
    <property type="component" value="Unassembled WGS sequence"/>
</dbReference>
<evidence type="ECO:0008006" key="6">
    <source>
        <dbReference type="Google" id="ProtNLM"/>
    </source>
</evidence>
<feature type="region of interest" description="Disordered" evidence="3">
    <location>
        <begin position="1"/>
        <end position="53"/>
    </location>
</feature>
<sequence>MDLPSDFLPQSGAVEEPEDLQSSSVSSFYSDGDEEDDSSSANSTGPPSEEGPLFEMSALLPLLPVKRGLSKHYDGKSQSFTSLANVGSLEDLAKPDRSFKKRLKLCKSYGGNLDCHIALSPKSRAITKKVSPLVNARRHSFAGPKPPMYPQRSNSALSGQTFLLA</sequence>
<dbReference type="GO" id="GO:0005634">
    <property type="term" value="C:nucleus"/>
    <property type="evidence" value="ECO:0007669"/>
    <property type="project" value="UniProtKB-SubCell"/>
</dbReference>
<evidence type="ECO:0000256" key="3">
    <source>
        <dbReference type="SAM" id="MobiDB-lite"/>
    </source>
</evidence>
<dbReference type="PANTHER" id="PTHR33172:SF103">
    <property type="entry name" value="PROTEIN OXIDATIVE STRESS 3"/>
    <property type="match status" value="1"/>
</dbReference>
<gene>
    <name evidence="4" type="ORF">ZIOFF_008204</name>
</gene>
<proteinExistence type="predicted"/>